<protein>
    <submittedName>
        <fullName evidence="1">Uncharacterized protein</fullName>
    </submittedName>
</protein>
<proteinExistence type="predicted"/>
<comment type="caution">
    <text evidence="1">The sequence shown here is derived from an EMBL/GenBank/DDBJ whole genome shotgun (WGS) entry which is preliminary data.</text>
</comment>
<accession>A0ACC1BP49</accession>
<dbReference type="Proteomes" id="UP001164250">
    <property type="component" value="Chromosome 3"/>
</dbReference>
<evidence type="ECO:0000313" key="2">
    <source>
        <dbReference type="Proteomes" id="UP001164250"/>
    </source>
</evidence>
<gene>
    <name evidence="1" type="ORF">Patl1_06478</name>
</gene>
<dbReference type="EMBL" id="CM047899">
    <property type="protein sequence ID" value="KAJ0100786.1"/>
    <property type="molecule type" value="Genomic_DNA"/>
</dbReference>
<evidence type="ECO:0000313" key="1">
    <source>
        <dbReference type="EMBL" id="KAJ0100786.1"/>
    </source>
</evidence>
<name>A0ACC1BP49_9ROSI</name>
<sequence length="131" mass="14482">MTGGFFPIRNSWHHAHGSIPVATYHTTYLGRRKPGKSHDFTVEQAAEREIGWLLILIFAGTATVAGVSSFPEWFDTTVGVTFESLAIDDERVGALHHAGAMSVTKSTPCSYEDAESTLLKRIQDLRYDILT</sequence>
<keyword evidence="2" id="KW-1185">Reference proteome</keyword>
<organism evidence="1 2">
    <name type="scientific">Pistacia atlantica</name>
    <dbReference type="NCBI Taxonomy" id="434234"/>
    <lineage>
        <taxon>Eukaryota</taxon>
        <taxon>Viridiplantae</taxon>
        <taxon>Streptophyta</taxon>
        <taxon>Embryophyta</taxon>
        <taxon>Tracheophyta</taxon>
        <taxon>Spermatophyta</taxon>
        <taxon>Magnoliopsida</taxon>
        <taxon>eudicotyledons</taxon>
        <taxon>Gunneridae</taxon>
        <taxon>Pentapetalae</taxon>
        <taxon>rosids</taxon>
        <taxon>malvids</taxon>
        <taxon>Sapindales</taxon>
        <taxon>Anacardiaceae</taxon>
        <taxon>Pistacia</taxon>
    </lineage>
</organism>
<reference evidence="2" key="1">
    <citation type="journal article" date="2023" name="G3 (Bethesda)">
        <title>Genome assembly and association tests identify interacting loci associated with vigor, precocity, and sex in interspecific pistachio rootstocks.</title>
        <authorList>
            <person name="Palmer W."/>
            <person name="Jacygrad E."/>
            <person name="Sagayaradj S."/>
            <person name="Cavanaugh K."/>
            <person name="Han R."/>
            <person name="Bertier L."/>
            <person name="Beede B."/>
            <person name="Kafkas S."/>
            <person name="Golino D."/>
            <person name="Preece J."/>
            <person name="Michelmore R."/>
        </authorList>
    </citation>
    <scope>NUCLEOTIDE SEQUENCE [LARGE SCALE GENOMIC DNA]</scope>
</reference>